<gene>
    <name evidence="1" type="ORF">OLEA9_A042064</name>
</gene>
<sequence>LNLFVTSEARTIGQAEFRVDDLAQPTITTKQRGLGAIKEAPLYGNFVQFDPSFLKTRMKSFSIEISQCNHQLHRQK</sequence>
<organism evidence="1 2">
    <name type="scientific">Olea europaea subsp. europaea</name>
    <dbReference type="NCBI Taxonomy" id="158383"/>
    <lineage>
        <taxon>Eukaryota</taxon>
        <taxon>Viridiplantae</taxon>
        <taxon>Streptophyta</taxon>
        <taxon>Embryophyta</taxon>
        <taxon>Tracheophyta</taxon>
        <taxon>Spermatophyta</taxon>
        <taxon>Magnoliopsida</taxon>
        <taxon>eudicotyledons</taxon>
        <taxon>Gunneridae</taxon>
        <taxon>Pentapetalae</taxon>
        <taxon>asterids</taxon>
        <taxon>lamiids</taxon>
        <taxon>Lamiales</taxon>
        <taxon>Oleaceae</taxon>
        <taxon>Oleeae</taxon>
        <taxon>Olea</taxon>
    </lineage>
</organism>
<feature type="non-terminal residue" evidence="1">
    <location>
        <position position="1"/>
    </location>
</feature>
<dbReference type="Proteomes" id="UP000594638">
    <property type="component" value="Unassembled WGS sequence"/>
</dbReference>
<protein>
    <submittedName>
        <fullName evidence="1">Uncharacterized protein</fullName>
    </submittedName>
</protein>
<accession>A0A8S0U1H7</accession>
<feature type="non-terminal residue" evidence="1">
    <location>
        <position position="76"/>
    </location>
</feature>
<reference evidence="1 2" key="1">
    <citation type="submission" date="2019-12" db="EMBL/GenBank/DDBJ databases">
        <authorList>
            <person name="Alioto T."/>
            <person name="Alioto T."/>
            <person name="Gomez Garrido J."/>
        </authorList>
    </citation>
    <scope>NUCLEOTIDE SEQUENCE [LARGE SCALE GENOMIC DNA]</scope>
</reference>
<name>A0A8S0U1H7_OLEEU</name>
<dbReference type="EMBL" id="CACTIH010007409">
    <property type="protein sequence ID" value="CAA3012748.1"/>
    <property type="molecule type" value="Genomic_DNA"/>
</dbReference>
<proteinExistence type="predicted"/>
<dbReference type="Gramene" id="OE9A042064T1">
    <property type="protein sequence ID" value="OE9A042064C1"/>
    <property type="gene ID" value="OE9A042064"/>
</dbReference>
<comment type="caution">
    <text evidence="1">The sequence shown here is derived from an EMBL/GenBank/DDBJ whole genome shotgun (WGS) entry which is preliminary data.</text>
</comment>
<keyword evidence="2" id="KW-1185">Reference proteome</keyword>
<dbReference type="AlphaFoldDB" id="A0A8S0U1H7"/>
<evidence type="ECO:0000313" key="1">
    <source>
        <dbReference type="EMBL" id="CAA3012748.1"/>
    </source>
</evidence>
<evidence type="ECO:0000313" key="2">
    <source>
        <dbReference type="Proteomes" id="UP000594638"/>
    </source>
</evidence>